<comment type="function">
    <text evidence="4">ESCRT-III-like protein involved in cytokinesis, nuclear envelope reassembly and endosomal tubulation. Is required for efficient abscission during cytokinesis. Involved in recruiting VPS4A and/or VPS4B to the midbody of dividing cells. During late anaphase, involved in nuclear envelope reassembly and mitotic spindle disassembly together with the ESCRT-III complex: IST1 acts by mediating the recruitment of SPAST to the nuclear membrane, leading to microtubule severing. Recruited to the reforming nuclear envelope (NE) during anaphase by LEMD2. Regulates early endosomal tubulation together with the ESCRT-III complex by mediating the recruitment of SPAST.</text>
</comment>
<sequence length="344" mass="39779">MDCINIKTYVENAMTRLEQLEKRWCQNIQQQKSNSEGNVLKKDFKGLPHCIENLAFMEHAIQVFQIVHVLCKMFLKKADLIQNTSREDLEGDLEELVINFLWVCPRLSCFAPEFAVVCEYFIIIYGKDFAEICFENRSLKVHPALLRIINNTAMVEKIMEHFKYFMEFAKRNKVEVDPAKQRGAFKFRSQTLSVLNKAEMQAAKKWKTYIPVIHLCQCESAEDFDKQQICSSKNGNAIQDSQLESTVIDLGITKEQENMKHQTFLVNVLNKKKGEKEEATTFAFKVTAFEKSLPVNLRSAVYLVHSISTLEHNRLVLLKFVDKVSSKTKSEISAKELVELIKHL</sequence>
<organism evidence="6 7">
    <name type="scientific">Trichinella spiralis</name>
    <name type="common">Trichina worm</name>
    <dbReference type="NCBI Taxonomy" id="6334"/>
    <lineage>
        <taxon>Eukaryota</taxon>
        <taxon>Metazoa</taxon>
        <taxon>Ecdysozoa</taxon>
        <taxon>Nematoda</taxon>
        <taxon>Enoplea</taxon>
        <taxon>Dorylaimia</taxon>
        <taxon>Trichinellida</taxon>
        <taxon>Trichinellidae</taxon>
        <taxon>Trichinella</taxon>
    </lineage>
</organism>
<comment type="subunit">
    <text evidence="5">Interacts with CHMP1A, CHMP1B, VPS4A and VTA1. Interacts with SPAST, STAMBP, and USP8. May interact with VPS37B. May associate with the ESCRT-I complex. Interacts with MITD1, in competition with VSP4. Interacts with SPART (via MIT domain); leading to the recruitment of SPART to midbodies. Interacts with SPAST.</text>
</comment>
<dbReference type="EMBL" id="JBEUSY010000319">
    <property type="protein sequence ID" value="KAL1238356.1"/>
    <property type="molecule type" value="Genomic_DNA"/>
</dbReference>
<evidence type="ECO:0000313" key="7">
    <source>
        <dbReference type="Proteomes" id="UP001558632"/>
    </source>
</evidence>
<dbReference type="Pfam" id="PF03398">
    <property type="entry name" value="Ist1"/>
    <property type="match status" value="1"/>
</dbReference>
<dbReference type="Proteomes" id="UP001558632">
    <property type="component" value="Unassembled WGS sequence"/>
</dbReference>
<evidence type="ECO:0000256" key="1">
    <source>
        <dbReference type="ARBA" id="ARBA00005536"/>
    </source>
</evidence>
<evidence type="ECO:0000256" key="4">
    <source>
        <dbReference type="ARBA" id="ARBA00046124"/>
    </source>
</evidence>
<name>A0ABR3KHB1_TRISP</name>
<comment type="similarity">
    <text evidence="1">Belongs to the IST1 family.</text>
</comment>
<evidence type="ECO:0000256" key="3">
    <source>
        <dbReference type="ARBA" id="ARBA00032374"/>
    </source>
</evidence>
<comment type="caution">
    <text evidence="6">The sequence shown here is derived from an EMBL/GenBank/DDBJ whole genome shotgun (WGS) entry which is preliminary data.</text>
</comment>
<evidence type="ECO:0000256" key="2">
    <source>
        <dbReference type="ARBA" id="ARBA00014513"/>
    </source>
</evidence>
<protein>
    <recommendedName>
        <fullName evidence="2">IST1 homolog</fullName>
    </recommendedName>
    <alternativeName>
        <fullName evidence="3">Charged multivesicular body protein 8</fullName>
    </alternativeName>
</protein>
<dbReference type="Gene3D" id="1.20.1260.60">
    <property type="entry name" value="Vacuolar protein sorting-associated protein Ist1"/>
    <property type="match status" value="1"/>
</dbReference>
<accession>A0ABR3KHB1</accession>
<evidence type="ECO:0000256" key="5">
    <source>
        <dbReference type="ARBA" id="ARBA00046920"/>
    </source>
</evidence>
<keyword evidence="7" id="KW-1185">Reference proteome</keyword>
<dbReference type="InterPro" id="IPR042277">
    <property type="entry name" value="IST1-like"/>
</dbReference>
<reference evidence="6 7" key="1">
    <citation type="submission" date="2024-07" db="EMBL/GenBank/DDBJ databases">
        <title>Enhanced genomic and transcriptomic resources for Trichinella pseudospiralis and T. spiralis underpin the discovery of pronounced molecular differences between stages and species.</title>
        <authorList>
            <person name="Pasi K.K."/>
            <person name="La Rosa G."/>
            <person name="Gomez-Morales M.A."/>
            <person name="Tosini F."/>
            <person name="Sumanam S."/>
            <person name="Young N.D."/>
            <person name="Chang B.C."/>
            <person name="Robin G.B."/>
        </authorList>
    </citation>
    <scope>NUCLEOTIDE SEQUENCE [LARGE SCALE GENOMIC DNA]</scope>
    <source>
        <strain evidence="6">ISS534</strain>
    </source>
</reference>
<evidence type="ECO:0000313" key="6">
    <source>
        <dbReference type="EMBL" id="KAL1238356.1"/>
    </source>
</evidence>
<proteinExistence type="inferred from homology"/>
<gene>
    <name evidence="6" type="ORF">TSPI_10707</name>
</gene>
<dbReference type="InterPro" id="IPR005061">
    <property type="entry name" value="Ist1"/>
</dbReference>